<dbReference type="InterPro" id="IPR008523">
    <property type="entry name" value="DUF805"/>
</dbReference>
<dbReference type="AlphaFoldDB" id="A0A4Y4DKQ3"/>
<gene>
    <name evidence="2" type="ORF">AUR04nite_10680</name>
</gene>
<evidence type="ECO:0008006" key="4">
    <source>
        <dbReference type="Google" id="ProtNLM"/>
    </source>
</evidence>
<keyword evidence="1" id="KW-0812">Transmembrane</keyword>
<name>A0A4Y4DKQ3_GLUUR</name>
<sequence>MRDNLDLPCYGASFGRAVKRYVLKFGFFEGRASRSEYWWVALLNAVIYILCFAMMAVGGLNLFDRSSIGVPDASAPWLLMVLAYYLLTFFPNWSLATRRLHDINADESQLSSGFPGYSLLGMMSLARKPSDPAGARYDSEWVKKASKSEEH</sequence>
<organism evidence="2 3">
    <name type="scientific">Glutamicibacter uratoxydans</name>
    <name type="common">Arthrobacter uratoxydans</name>
    <dbReference type="NCBI Taxonomy" id="43667"/>
    <lineage>
        <taxon>Bacteria</taxon>
        <taxon>Bacillati</taxon>
        <taxon>Actinomycetota</taxon>
        <taxon>Actinomycetes</taxon>
        <taxon>Micrococcales</taxon>
        <taxon>Micrococcaceae</taxon>
        <taxon>Glutamicibacter</taxon>
    </lineage>
</organism>
<evidence type="ECO:0000313" key="3">
    <source>
        <dbReference type="Proteomes" id="UP000316612"/>
    </source>
</evidence>
<keyword evidence="1" id="KW-0472">Membrane</keyword>
<dbReference type="OrthoDB" id="9812349at2"/>
<dbReference type="GO" id="GO:0016020">
    <property type="term" value="C:membrane"/>
    <property type="evidence" value="ECO:0007669"/>
    <property type="project" value="InterPro"/>
</dbReference>
<comment type="caution">
    <text evidence="2">The sequence shown here is derived from an EMBL/GenBank/DDBJ whole genome shotgun (WGS) entry which is preliminary data.</text>
</comment>
<keyword evidence="1" id="KW-1133">Transmembrane helix</keyword>
<dbReference type="RefSeq" id="WP_141362713.1">
    <property type="nucleotide sequence ID" value="NZ_BAAAJL010000008.1"/>
</dbReference>
<evidence type="ECO:0000313" key="2">
    <source>
        <dbReference type="EMBL" id="GED05536.1"/>
    </source>
</evidence>
<accession>A0A4Y4DKQ3</accession>
<dbReference type="Pfam" id="PF05656">
    <property type="entry name" value="DUF805"/>
    <property type="match status" value="1"/>
</dbReference>
<keyword evidence="3" id="KW-1185">Reference proteome</keyword>
<reference evidence="2 3" key="1">
    <citation type="submission" date="2019-06" db="EMBL/GenBank/DDBJ databases">
        <title>Whole genome shotgun sequence of Glutamicibacter uratoxydans NBRC 15515.</title>
        <authorList>
            <person name="Hosoyama A."/>
            <person name="Uohara A."/>
            <person name="Ohji S."/>
            <person name="Ichikawa N."/>
        </authorList>
    </citation>
    <scope>NUCLEOTIDE SEQUENCE [LARGE SCALE GENOMIC DNA]</scope>
    <source>
        <strain evidence="2 3">NBRC 15515</strain>
    </source>
</reference>
<feature type="transmembrane region" description="Helical" evidence="1">
    <location>
        <begin position="37"/>
        <end position="63"/>
    </location>
</feature>
<evidence type="ECO:0000256" key="1">
    <source>
        <dbReference type="SAM" id="Phobius"/>
    </source>
</evidence>
<protein>
    <recommendedName>
        <fullName evidence="4">DUF805 domain-containing protein</fullName>
    </recommendedName>
</protein>
<dbReference type="EMBL" id="BJNY01000005">
    <property type="protein sequence ID" value="GED05536.1"/>
    <property type="molecule type" value="Genomic_DNA"/>
</dbReference>
<feature type="transmembrane region" description="Helical" evidence="1">
    <location>
        <begin position="75"/>
        <end position="95"/>
    </location>
</feature>
<proteinExistence type="predicted"/>
<dbReference type="Proteomes" id="UP000316612">
    <property type="component" value="Unassembled WGS sequence"/>
</dbReference>